<dbReference type="PDB" id="7SQC">
    <property type="method" value="EM"/>
    <property type="resolution" value="3.80 A"/>
    <property type="chains" value="2E/2F=1-739"/>
</dbReference>
<evidence type="ECO:0007829" key="4">
    <source>
        <dbReference type="PDB" id="7N6G"/>
    </source>
</evidence>
<reference evidence="2 3" key="1">
    <citation type="journal article" date="2007" name="Science">
        <title>The Chlamydomonas genome reveals the evolution of key animal and plant functions.</title>
        <authorList>
            <person name="Merchant S.S."/>
            <person name="Prochnik S.E."/>
            <person name="Vallon O."/>
            <person name="Harris E.H."/>
            <person name="Karpowicz S.J."/>
            <person name="Witman G.B."/>
            <person name="Terry A."/>
            <person name="Salamov A."/>
            <person name="Fritz-Laylin L.K."/>
            <person name="Marechal-Drouard L."/>
            <person name="Marshall W.F."/>
            <person name="Qu L.H."/>
            <person name="Nelson D.R."/>
            <person name="Sanderfoot A.A."/>
            <person name="Spalding M.H."/>
            <person name="Kapitonov V.V."/>
            <person name="Ren Q."/>
            <person name="Ferris P."/>
            <person name="Lindquist E."/>
            <person name="Shapiro H."/>
            <person name="Lucas S.M."/>
            <person name="Grimwood J."/>
            <person name="Schmutz J."/>
            <person name="Cardol P."/>
            <person name="Cerutti H."/>
            <person name="Chanfreau G."/>
            <person name="Chen C.L."/>
            <person name="Cognat V."/>
            <person name="Croft M.T."/>
            <person name="Dent R."/>
            <person name="Dutcher S."/>
            <person name="Fernandez E."/>
            <person name="Fukuzawa H."/>
            <person name="Gonzalez-Ballester D."/>
            <person name="Gonzalez-Halphen D."/>
            <person name="Hallmann A."/>
            <person name="Hanikenne M."/>
            <person name="Hippler M."/>
            <person name="Inwood W."/>
            <person name="Jabbari K."/>
            <person name="Kalanon M."/>
            <person name="Kuras R."/>
            <person name="Lefebvre P.A."/>
            <person name="Lemaire S.D."/>
            <person name="Lobanov A.V."/>
            <person name="Lohr M."/>
            <person name="Manuell A."/>
            <person name="Meier I."/>
            <person name="Mets L."/>
            <person name="Mittag M."/>
            <person name="Mittelmeier T."/>
            <person name="Moroney J.V."/>
            <person name="Moseley J."/>
            <person name="Napoli C."/>
            <person name="Nedelcu A.M."/>
            <person name="Niyogi K."/>
            <person name="Novoselov S.V."/>
            <person name="Paulsen I.T."/>
            <person name="Pazour G."/>
            <person name="Purton S."/>
            <person name="Ral J.P."/>
            <person name="Riano-Pachon D.M."/>
            <person name="Riekhof W."/>
            <person name="Rymarquis L."/>
            <person name="Schroda M."/>
            <person name="Stern D."/>
            <person name="Umen J."/>
            <person name="Willows R."/>
            <person name="Wilson N."/>
            <person name="Zimmer S.L."/>
            <person name="Allmer J."/>
            <person name="Balk J."/>
            <person name="Bisova K."/>
            <person name="Chen C.J."/>
            <person name="Elias M."/>
            <person name="Gendler K."/>
            <person name="Hauser C."/>
            <person name="Lamb M.R."/>
            <person name="Ledford H."/>
            <person name="Long J.C."/>
            <person name="Minagawa J."/>
            <person name="Page M.D."/>
            <person name="Pan J."/>
            <person name="Pootakham W."/>
            <person name="Roje S."/>
            <person name="Rose A."/>
            <person name="Stahlberg E."/>
            <person name="Terauchi A.M."/>
            <person name="Yang P."/>
            <person name="Ball S."/>
            <person name="Bowler C."/>
            <person name="Dieckmann C.L."/>
            <person name="Gladyshev V.N."/>
            <person name="Green P."/>
            <person name="Jorgensen R."/>
            <person name="Mayfield S."/>
            <person name="Mueller-Roeber B."/>
            <person name="Rajamani S."/>
            <person name="Sayre R.T."/>
            <person name="Brokstein P."/>
            <person name="Dubchak I."/>
            <person name="Goodstein D."/>
            <person name="Hornick L."/>
            <person name="Huang Y.W."/>
            <person name="Jhaveri J."/>
            <person name="Luo Y."/>
            <person name="Martinez D."/>
            <person name="Ngau W.C."/>
            <person name="Otillar B."/>
            <person name="Poliakov A."/>
            <person name="Porter A."/>
            <person name="Szajkowski L."/>
            <person name="Werner G."/>
            <person name="Zhou K."/>
            <person name="Grigoriev I.V."/>
            <person name="Rokhsar D.S."/>
            <person name="Grossman A.R."/>
        </authorList>
    </citation>
    <scope>NUCLEOTIDE SEQUENCE [LARGE SCALE GENOMIC DNA]</scope>
    <source>
        <strain evidence="3">CC-503</strain>
    </source>
</reference>
<dbReference type="InParanoid" id="A8JGM3"/>
<keyword evidence="4 5" id="KW-0002">3D-structure</keyword>
<dbReference type="OrthoDB" id="530394at2759"/>
<protein>
    <submittedName>
        <fullName evidence="2">Uncharacterized protein</fullName>
    </submittedName>
</protein>
<sequence>MASIGSAPGADPLRPSANAAAKKCLEDLYEKLEATVKKRLRIKLGGVQTVDWSKLSVALNSAQPKPKPPILPSSRTWRTDLAVEMKPEIKQQLREVFIKYCGWGDKQNFMFISRSQFIRFARDMGMCNEEIDALGLSGLFDKILLGSLDPGAASRLAMSDFVLAVTGLGTKLCPSPTVQESFETVVTRYVLPRLGQALPEPDPIDSALLHLDVMGTLERLRPKLVVLWETYMQQQHHSGTGSGHDSPTAGNSSGGGEYRMSLSTFLRFAVDFEITVVLLSKVQLIHSFKRSKFGAHDEPIDSNPHTRIKLNFQEWLDCLARCAMLAYDYKPPPVIVPTLDFKACYHTNAKQMWLAEAVAGHHTGRGGLVGDDDELDEASELEMPAAVDYALGNEDRPHYDEVMSHAPSIRITRSAGPGAGPGPHSPGAASVYGRDRLISRAVSIAQGRTRTQEPGGAEAMLIHPEPSTMQQDPNKPVHLQNFTCDWVGKPGLTLSETGRLRQRSSDPFIAAGIYHTQVGVDPAYAARAAEMEAARLVREQHVEALKLHYQAERRQEIRDTTKAAAARRQDLELTSGQALARVMGSLGASSSISGGGRARSGRRSVSPQEQDATAAADGVAAMTGAVGRRQGSGGGRRSVPPQSMRSGSAPRLSGALGSGGGAGTVDGGGAGGGTIVPGLEAVMARTGGRSALHAATTGSVSPAKHSRTLLQELQQALDVESKLPQHATTIAGHGQIRFG</sequence>
<name>A8JGM3_CHLRE</name>
<evidence type="ECO:0000313" key="3">
    <source>
        <dbReference type="Proteomes" id="UP000006906"/>
    </source>
</evidence>
<proteinExistence type="evidence at protein level"/>
<dbReference type="OMA" id="IAGHGQI"/>
<keyword evidence="3" id="KW-1185">Reference proteome</keyword>
<dbReference type="PDB" id="7N6G">
    <property type="method" value="EM"/>
    <property type="resolution" value="3.60 A"/>
    <property type="chains" value="3C=1-739"/>
</dbReference>
<evidence type="ECO:0000313" key="2">
    <source>
        <dbReference type="EMBL" id="PNW75086.1"/>
    </source>
</evidence>
<dbReference type="Gramene" id="PNW75086">
    <property type="protein sequence ID" value="PNW75086"/>
    <property type="gene ID" value="CHLRE_12g497200v5"/>
</dbReference>
<feature type="region of interest" description="Disordered" evidence="1">
    <location>
        <begin position="236"/>
        <end position="255"/>
    </location>
</feature>
<reference evidence="5" key="3">
    <citation type="journal article" date="2022" name="Nat. Struct. Mol. Biol.">
        <title>Ciliary central apparatus structure reveals mechanisms of microtubule patterning.</title>
        <authorList>
            <person name="Gui M."/>
            <person name="Wang X."/>
            <person name="Dutcher S.K."/>
            <person name="Brown A."/>
            <person name="Zhang R."/>
        </authorList>
    </citation>
    <scope>STRUCTURE BY ELECTRON MICROSCOPY (3.80 ANGSTROMS)</scope>
</reference>
<dbReference type="EMDB" id="EMD-24207"/>
<feature type="compositionally biased region" description="Low complexity" evidence="1">
    <location>
        <begin position="637"/>
        <end position="655"/>
    </location>
</feature>
<feature type="compositionally biased region" description="Gly residues" evidence="1">
    <location>
        <begin position="656"/>
        <end position="669"/>
    </location>
</feature>
<dbReference type="STRING" id="3055.A8JGM3"/>
<feature type="compositionally biased region" description="Low complexity" evidence="1">
    <location>
        <begin position="603"/>
        <end position="629"/>
    </location>
</feature>
<dbReference type="Proteomes" id="UP000006906">
    <property type="component" value="Chromosome 12"/>
</dbReference>
<dbReference type="EMDB" id="EMD-25381"/>
<gene>
    <name evidence="2" type="ORF">CHLRE_12g497200v5</name>
</gene>
<reference evidence="4" key="2">
    <citation type="journal article" date="2022" name="Nat. Struct. Mol. Biol.">
        <title>Cryo-EM structure of an active central apparatus.</title>
        <authorList>
            <person name="Han L."/>
            <person name="Rao Q."/>
            <person name="Yang R."/>
            <person name="Wang Y."/>
            <person name="Chai P."/>
            <person name="Xiong Y."/>
            <person name="Zhang K."/>
        </authorList>
    </citation>
    <scope>STRUCTURE BY ELECTRON MICROSCOPY (3.60 ANGSTROMS)</scope>
</reference>
<dbReference type="GeneID" id="5727929"/>
<dbReference type="HOGENOM" id="CLU_375709_0_0_1"/>
<organism evidence="2 3">
    <name type="scientific">Chlamydomonas reinhardtii</name>
    <name type="common">Chlamydomonas smithii</name>
    <dbReference type="NCBI Taxonomy" id="3055"/>
    <lineage>
        <taxon>Eukaryota</taxon>
        <taxon>Viridiplantae</taxon>
        <taxon>Chlorophyta</taxon>
        <taxon>core chlorophytes</taxon>
        <taxon>Chlorophyceae</taxon>
        <taxon>CS clade</taxon>
        <taxon>Chlamydomonadales</taxon>
        <taxon>Chlamydomonadaceae</taxon>
        <taxon>Chlamydomonas</taxon>
    </lineage>
</organism>
<dbReference type="KEGG" id="cre:CHLRE_12g497200v5"/>
<evidence type="ECO:0000256" key="1">
    <source>
        <dbReference type="SAM" id="MobiDB-lite"/>
    </source>
</evidence>
<dbReference type="RefSeq" id="XP_001702365.1">
    <property type="nucleotide sequence ID" value="XM_001702313.2"/>
</dbReference>
<feature type="compositionally biased region" description="Polar residues" evidence="1">
    <location>
        <begin position="236"/>
        <end position="251"/>
    </location>
</feature>
<feature type="region of interest" description="Disordered" evidence="1">
    <location>
        <begin position="588"/>
        <end position="669"/>
    </location>
</feature>
<dbReference type="EMBL" id="CM008973">
    <property type="protein sequence ID" value="PNW75086.1"/>
    <property type="molecule type" value="Genomic_DNA"/>
</dbReference>
<dbReference type="PaxDb" id="3055-EDO96985"/>
<dbReference type="AlphaFoldDB" id="A8JGM3"/>
<accession>A8JGM3</accession>
<evidence type="ECO:0007829" key="5">
    <source>
        <dbReference type="PDB" id="7SQC"/>
    </source>
</evidence>